<evidence type="ECO:0000256" key="2">
    <source>
        <dbReference type="SAM" id="SignalP"/>
    </source>
</evidence>
<evidence type="ECO:0000256" key="1">
    <source>
        <dbReference type="SAM" id="MobiDB-lite"/>
    </source>
</evidence>
<comment type="caution">
    <text evidence="3">The sequence shown here is derived from an EMBL/GenBank/DDBJ whole genome shotgun (WGS) entry which is preliminary data.</text>
</comment>
<sequence>MSANLRQRTVVALLAASTAFTVAASPFTANARPGAGECGPALRTVWQSGVGRFTTAPCTVLPPMTIDQKDLPQPRSDADRCRQNQFLALVAADEEAGRLYRARLFKELLEQAAAKGASSVADQPPDLARLISDVALTPMEIAQAMSQAAADTSTTVRIESCEGQAKAAQSGDTVLASQEQQLDPPKPPPVVDQRTPSKLIDYLRALVDYLKRNVSEEFRQAVTVGFSITLSSQGGATKFRVAFAANTQKYLDEWFKNNPVLASVRNIEQDGRKLLNQEIQSVVDALRKIGITTSLRGGLHAEEQLVNAEARNTGVDMIFIGATNNICAGKCQASIRNSPHKVIPATRLGDVPNETAVDFWGDPIVVESGVDMWSLANLRNKINAADLPAQRVIINNINDIIKANADPETLWKALRSYNRTL</sequence>
<keyword evidence="4" id="KW-1185">Reference proteome</keyword>
<gene>
    <name evidence="3" type="ORF">GC106_67870</name>
</gene>
<protein>
    <submittedName>
        <fullName evidence="3">Uncharacterized protein</fullName>
    </submittedName>
</protein>
<reference evidence="3 4" key="1">
    <citation type="submission" date="2020-01" db="EMBL/GenBank/DDBJ databases">
        <title>Kibdelosporangium persica a novel Actinomycetes from a hot desert in Iran.</title>
        <authorList>
            <person name="Safaei N."/>
            <person name="Zaburannyi N."/>
            <person name="Mueller R."/>
            <person name="Wink J."/>
        </authorList>
    </citation>
    <scope>NUCLEOTIDE SEQUENCE [LARGE SCALE GENOMIC DNA]</scope>
    <source>
        <strain evidence="3 4">4NS15</strain>
    </source>
</reference>
<feature type="compositionally biased region" description="Polar residues" evidence="1">
    <location>
        <begin position="170"/>
        <end position="181"/>
    </location>
</feature>
<feature type="region of interest" description="Disordered" evidence="1">
    <location>
        <begin position="169"/>
        <end position="194"/>
    </location>
</feature>
<dbReference type="EMBL" id="JAAATY010000028">
    <property type="protein sequence ID" value="NRN69530.1"/>
    <property type="molecule type" value="Genomic_DNA"/>
</dbReference>
<feature type="signal peptide" evidence="2">
    <location>
        <begin position="1"/>
        <end position="31"/>
    </location>
</feature>
<keyword evidence="2" id="KW-0732">Signal</keyword>
<evidence type="ECO:0000313" key="4">
    <source>
        <dbReference type="Proteomes" id="UP000763557"/>
    </source>
</evidence>
<dbReference type="Proteomes" id="UP000763557">
    <property type="component" value="Unassembled WGS sequence"/>
</dbReference>
<accession>A0ABX2FF71</accession>
<proteinExistence type="predicted"/>
<organism evidence="3 4">
    <name type="scientific">Kibdelosporangium persicum</name>
    <dbReference type="NCBI Taxonomy" id="2698649"/>
    <lineage>
        <taxon>Bacteria</taxon>
        <taxon>Bacillati</taxon>
        <taxon>Actinomycetota</taxon>
        <taxon>Actinomycetes</taxon>
        <taxon>Pseudonocardiales</taxon>
        <taxon>Pseudonocardiaceae</taxon>
        <taxon>Kibdelosporangium</taxon>
    </lineage>
</organism>
<evidence type="ECO:0000313" key="3">
    <source>
        <dbReference type="EMBL" id="NRN69530.1"/>
    </source>
</evidence>
<name>A0ABX2FF71_9PSEU</name>
<feature type="chain" id="PRO_5045971933" evidence="2">
    <location>
        <begin position="32"/>
        <end position="421"/>
    </location>
</feature>